<evidence type="ECO:0000256" key="4">
    <source>
        <dbReference type="ARBA" id="ARBA00022964"/>
    </source>
</evidence>
<evidence type="ECO:0000256" key="1">
    <source>
        <dbReference type="ARBA" id="ARBA00001961"/>
    </source>
</evidence>
<keyword evidence="6" id="KW-0408">Iron</keyword>
<dbReference type="Gene3D" id="2.60.120.620">
    <property type="entry name" value="q2cbj1_9rhob like domain"/>
    <property type="match status" value="1"/>
</dbReference>
<proteinExistence type="predicted"/>
<dbReference type="SMART" id="SM00702">
    <property type="entry name" value="P4Hc"/>
    <property type="match status" value="1"/>
</dbReference>
<accession>A0ABY8BHB9</accession>
<keyword evidence="5" id="KW-0560">Oxidoreductase</keyword>
<gene>
    <name evidence="8" type="ORF">PX653_10955</name>
</gene>
<comment type="cofactor">
    <cofactor evidence="1">
        <name>L-ascorbate</name>
        <dbReference type="ChEBI" id="CHEBI:38290"/>
    </cofactor>
</comment>
<protein>
    <submittedName>
        <fullName evidence="8">2OG-Fe(II) oxygenase</fullName>
    </submittedName>
</protein>
<dbReference type="Proteomes" id="UP001216510">
    <property type="component" value="Chromosome"/>
</dbReference>
<dbReference type="PROSITE" id="PS51471">
    <property type="entry name" value="FE2OG_OXY"/>
    <property type="match status" value="1"/>
</dbReference>
<name>A0ABY8BHB9_9BURK</name>
<keyword evidence="2" id="KW-0479">Metal-binding</keyword>
<reference evidence="8 9" key="1">
    <citation type="submission" date="2023-02" db="EMBL/GenBank/DDBJ databases">
        <title>Gemone sequence of Telluria chitinolytica ACM 3522T.</title>
        <authorList>
            <person name="Frediansyah A."/>
            <person name="Miess H."/>
            <person name="Gross H."/>
        </authorList>
    </citation>
    <scope>NUCLEOTIDE SEQUENCE [LARGE SCALE GENOMIC DNA]</scope>
    <source>
        <strain evidence="8 9">ACM 3522</strain>
    </source>
</reference>
<feature type="domain" description="Fe2OG dioxygenase" evidence="7">
    <location>
        <begin position="99"/>
        <end position="204"/>
    </location>
</feature>
<dbReference type="Pfam" id="PF13640">
    <property type="entry name" value="2OG-FeII_Oxy_3"/>
    <property type="match status" value="1"/>
</dbReference>
<evidence type="ECO:0000313" key="9">
    <source>
        <dbReference type="Proteomes" id="UP001216510"/>
    </source>
</evidence>
<dbReference type="EMBL" id="CP119083">
    <property type="protein sequence ID" value="WEF35245.1"/>
    <property type="molecule type" value="Genomic_DNA"/>
</dbReference>
<evidence type="ECO:0000256" key="6">
    <source>
        <dbReference type="ARBA" id="ARBA00023004"/>
    </source>
</evidence>
<keyword evidence="4" id="KW-0223">Dioxygenase</keyword>
<dbReference type="RefSeq" id="WP_277417911.1">
    <property type="nucleotide sequence ID" value="NZ_CP119083.1"/>
</dbReference>
<dbReference type="InterPro" id="IPR006620">
    <property type="entry name" value="Pro_4_hyd_alph"/>
</dbReference>
<dbReference type="InterPro" id="IPR044862">
    <property type="entry name" value="Pro_4_hyd_alph_FE2OG_OXY"/>
</dbReference>
<keyword evidence="3" id="KW-0847">Vitamin C</keyword>
<evidence type="ECO:0000259" key="7">
    <source>
        <dbReference type="PROSITE" id="PS51471"/>
    </source>
</evidence>
<organism evidence="8 9">
    <name type="scientific">Pseudoduganella chitinolytica</name>
    <dbReference type="NCBI Taxonomy" id="34070"/>
    <lineage>
        <taxon>Bacteria</taxon>
        <taxon>Pseudomonadati</taxon>
        <taxon>Pseudomonadota</taxon>
        <taxon>Betaproteobacteria</taxon>
        <taxon>Burkholderiales</taxon>
        <taxon>Oxalobacteraceae</taxon>
        <taxon>Telluria group</taxon>
        <taxon>Pseudoduganella</taxon>
    </lineage>
</organism>
<evidence type="ECO:0000256" key="3">
    <source>
        <dbReference type="ARBA" id="ARBA00022896"/>
    </source>
</evidence>
<evidence type="ECO:0000256" key="5">
    <source>
        <dbReference type="ARBA" id="ARBA00023002"/>
    </source>
</evidence>
<evidence type="ECO:0000256" key="2">
    <source>
        <dbReference type="ARBA" id="ARBA00022723"/>
    </source>
</evidence>
<dbReference type="InterPro" id="IPR005123">
    <property type="entry name" value="Oxoglu/Fe-dep_dioxygenase_dom"/>
</dbReference>
<sequence>MADTPHIPAFPTGAAEFAPGCTVWREAIPRALCARTIAAMEAAGARQGTVLRRGGEEHDPAMRACTEHAVSAPDAAAVAQALRTAGAAALRAAGGGHPAFDGPLFCRYARGGHFRAHRDRSHDGADNAVVRGRRISLVCLLNDAEATPGMPAFDGGALVLYPERRPVNVPLAAGAIVAFPADLLHEVRPVRLGIRYAAVAWLFDVPTPEETQHAQS</sequence>
<evidence type="ECO:0000313" key="8">
    <source>
        <dbReference type="EMBL" id="WEF35245.1"/>
    </source>
</evidence>
<keyword evidence="9" id="KW-1185">Reference proteome</keyword>